<comment type="caution">
    <text evidence="3">The sequence shown here is derived from an EMBL/GenBank/DDBJ whole genome shotgun (WGS) entry which is preliminary data.</text>
</comment>
<dbReference type="EMBL" id="BNJQ01000001">
    <property type="protein sequence ID" value="GHP01346.1"/>
    <property type="molecule type" value="Genomic_DNA"/>
</dbReference>
<name>A0A830H2H6_9CHLO</name>
<proteinExistence type="predicted"/>
<reference evidence="3" key="1">
    <citation type="submission" date="2020-10" db="EMBL/GenBank/DDBJ databases">
        <title>Unveiling of a novel bifunctional photoreceptor, Dualchrome1, isolated from a cosmopolitan green alga.</title>
        <authorList>
            <person name="Suzuki S."/>
            <person name="Kawachi M."/>
        </authorList>
    </citation>
    <scope>NUCLEOTIDE SEQUENCE</scope>
    <source>
        <strain evidence="3">NIES 2893</strain>
    </source>
</reference>
<feature type="compositionally biased region" description="Gly residues" evidence="2">
    <location>
        <begin position="279"/>
        <end position="288"/>
    </location>
</feature>
<evidence type="ECO:0000313" key="4">
    <source>
        <dbReference type="Proteomes" id="UP000660262"/>
    </source>
</evidence>
<evidence type="ECO:0000313" key="3">
    <source>
        <dbReference type="EMBL" id="GHP01346.1"/>
    </source>
</evidence>
<feature type="coiled-coil region" evidence="1">
    <location>
        <begin position="65"/>
        <end position="99"/>
    </location>
</feature>
<keyword evidence="4" id="KW-1185">Reference proteome</keyword>
<organism evidence="3 4">
    <name type="scientific">Pycnococcus provasolii</name>
    <dbReference type="NCBI Taxonomy" id="41880"/>
    <lineage>
        <taxon>Eukaryota</taxon>
        <taxon>Viridiplantae</taxon>
        <taxon>Chlorophyta</taxon>
        <taxon>Pseudoscourfieldiophyceae</taxon>
        <taxon>Pseudoscourfieldiales</taxon>
        <taxon>Pycnococcaceae</taxon>
        <taxon>Pycnococcus</taxon>
    </lineage>
</organism>
<feature type="region of interest" description="Disordered" evidence="2">
    <location>
        <begin position="22"/>
        <end position="50"/>
    </location>
</feature>
<dbReference type="Proteomes" id="UP000660262">
    <property type="component" value="Unassembled WGS sequence"/>
</dbReference>
<feature type="region of interest" description="Disordered" evidence="2">
    <location>
        <begin position="260"/>
        <end position="295"/>
    </location>
</feature>
<accession>A0A830H2H6</accession>
<feature type="compositionally biased region" description="Pro residues" evidence="2">
    <location>
        <begin position="24"/>
        <end position="50"/>
    </location>
</feature>
<sequence>MIDALQEENSDLRAEIALLRNGEAPPPKVVAPAPAPAAPAPAPAPMPEKPTGPPAKVLLGAVEALEKNTREKMRHQRAMLEAEEQTVRLRYELEQVEAQLVDASGSTGTLGEKVLKRRQMIAGALGEREAEKRNALKSGLAAMEERRAIVTSLGPASKPADGGVVGAEAVRAVHRAGVVAMDRAEDRALIAVRDSIIEEQQAVIHCLWRVLEWGGIGRARAFQIAAEHGLPGPLPGVTNEDPASAGARLEQQLTGARAAQRYKWWKARPRGGADASKEAGGGGGGGGPSSHSPRE</sequence>
<evidence type="ECO:0000256" key="2">
    <source>
        <dbReference type="SAM" id="MobiDB-lite"/>
    </source>
</evidence>
<protein>
    <submittedName>
        <fullName evidence="3">Uncharacterized protein</fullName>
    </submittedName>
</protein>
<evidence type="ECO:0000256" key="1">
    <source>
        <dbReference type="SAM" id="Coils"/>
    </source>
</evidence>
<gene>
    <name evidence="3" type="ORF">PPROV_000010200</name>
</gene>
<keyword evidence="1" id="KW-0175">Coiled coil</keyword>
<dbReference type="AlphaFoldDB" id="A0A830H2H6"/>